<evidence type="ECO:0000256" key="2">
    <source>
        <dbReference type="ARBA" id="ARBA00022692"/>
    </source>
</evidence>
<evidence type="ECO:0000256" key="9">
    <source>
        <dbReference type="SAM" id="Phobius"/>
    </source>
</evidence>
<feature type="domain" description="G-protein coupled receptors family 1 profile" evidence="10">
    <location>
        <begin position="53"/>
        <end position="312"/>
    </location>
</feature>
<evidence type="ECO:0000256" key="3">
    <source>
        <dbReference type="ARBA" id="ARBA00022989"/>
    </source>
</evidence>
<comment type="subcellular location">
    <subcellularLocation>
        <location evidence="1">Membrane</location>
        <topology evidence="1">Multi-pass membrane protein</topology>
    </subcellularLocation>
</comment>
<evidence type="ECO:0000256" key="1">
    <source>
        <dbReference type="ARBA" id="ARBA00004141"/>
    </source>
</evidence>
<dbReference type="Gene3D" id="1.20.1070.10">
    <property type="entry name" value="Rhodopsin 7-helix transmembrane proteins"/>
    <property type="match status" value="1"/>
</dbReference>
<sequence length="353" mass="39550">MPLSGNNSSLVDNSKNNFYGTPPVQINYQSTAWKIQAMYLILCPIVFLIGIGGNLLATIVLRSKSFRKVPSSRVLVALAIVDSLVLLVGVLRVFTTSVSEKEIRNVNTGLCKLQPFLEFWMTHSSAWLLVLVTGMRALSLISPLKVKAWITHRVEWISIIIVLLVTFASNSYVLFGMKLESKTKTIRVCHDGWNKGLSEARELFDQIFGSFIPFAFILTGNLIILSLMLRSRRTQQNLTQGSINKDQNKIKSTTIMLLTVSFAFLVTTAPLLVFSREFNNIQARIGPDNTGLLWNSFQILFYSNYILNFYLYCASGKAFRLALIKILSPESTRKFSNGSHGQTQNCTVTSRGI</sequence>
<keyword evidence="5 9" id="KW-0472">Membrane</keyword>
<dbReference type="OrthoDB" id="9990906at2759"/>
<keyword evidence="7" id="KW-0807">Transducer</keyword>
<evidence type="ECO:0000256" key="5">
    <source>
        <dbReference type="ARBA" id="ARBA00023136"/>
    </source>
</evidence>
<proteinExistence type="predicted"/>
<dbReference type="GO" id="GO:0005886">
    <property type="term" value="C:plasma membrane"/>
    <property type="evidence" value="ECO:0007669"/>
    <property type="project" value="TreeGrafter"/>
</dbReference>
<evidence type="ECO:0000256" key="4">
    <source>
        <dbReference type="ARBA" id="ARBA00023040"/>
    </source>
</evidence>
<dbReference type="InterPro" id="IPR017452">
    <property type="entry name" value="GPCR_Rhodpsn_7TM"/>
</dbReference>
<feature type="region of interest" description="Disordered" evidence="8">
    <location>
        <begin position="334"/>
        <end position="353"/>
    </location>
</feature>
<feature type="transmembrane region" description="Helical" evidence="9">
    <location>
        <begin position="250"/>
        <end position="272"/>
    </location>
</feature>
<protein>
    <recommendedName>
        <fullName evidence="10">G-protein coupled receptors family 1 profile domain-containing protein</fullName>
    </recommendedName>
</protein>
<keyword evidence="12" id="KW-1185">Reference proteome</keyword>
<accession>A0A7I8W988</accession>
<evidence type="ECO:0000259" key="10">
    <source>
        <dbReference type="PROSITE" id="PS50262"/>
    </source>
</evidence>
<feature type="transmembrane region" description="Helical" evidence="9">
    <location>
        <begin position="207"/>
        <end position="229"/>
    </location>
</feature>
<gene>
    <name evidence="11" type="ORF">DGYR_LOCUS12195</name>
</gene>
<keyword evidence="4" id="KW-0297">G-protein coupled receptor</keyword>
<dbReference type="Pfam" id="PF00001">
    <property type="entry name" value="7tm_1"/>
    <property type="match status" value="1"/>
</dbReference>
<name>A0A7I8W988_9ANNE</name>
<comment type="caution">
    <text evidence="11">The sequence shown here is derived from an EMBL/GenBank/DDBJ whole genome shotgun (WGS) entry which is preliminary data.</text>
</comment>
<feature type="transmembrane region" description="Helical" evidence="9">
    <location>
        <begin position="156"/>
        <end position="175"/>
    </location>
</feature>
<evidence type="ECO:0000313" key="11">
    <source>
        <dbReference type="EMBL" id="CAD5124696.1"/>
    </source>
</evidence>
<dbReference type="EMBL" id="CAJFCJ010000022">
    <property type="protein sequence ID" value="CAD5124696.1"/>
    <property type="molecule type" value="Genomic_DNA"/>
</dbReference>
<feature type="transmembrane region" description="Helical" evidence="9">
    <location>
        <begin position="37"/>
        <end position="61"/>
    </location>
</feature>
<keyword evidence="6" id="KW-0675">Receptor</keyword>
<keyword evidence="2 9" id="KW-0812">Transmembrane</keyword>
<organism evidence="11 12">
    <name type="scientific">Dimorphilus gyrociliatus</name>
    <dbReference type="NCBI Taxonomy" id="2664684"/>
    <lineage>
        <taxon>Eukaryota</taxon>
        <taxon>Metazoa</taxon>
        <taxon>Spiralia</taxon>
        <taxon>Lophotrochozoa</taxon>
        <taxon>Annelida</taxon>
        <taxon>Polychaeta</taxon>
        <taxon>Polychaeta incertae sedis</taxon>
        <taxon>Dinophilidae</taxon>
        <taxon>Dimorphilus</taxon>
    </lineage>
</organism>
<reference evidence="11 12" key="1">
    <citation type="submission" date="2020-08" db="EMBL/GenBank/DDBJ databases">
        <authorList>
            <person name="Hejnol A."/>
        </authorList>
    </citation>
    <scope>NUCLEOTIDE SEQUENCE [LARGE SCALE GENOMIC DNA]</scope>
</reference>
<dbReference type="SUPFAM" id="SSF81321">
    <property type="entry name" value="Family A G protein-coupled receptor-like"/>
    <property type="match status" value="1"/>
</dbReference>
<dbReference type="PRINTS" id="PR00237">
    <property type="entry name" value="GPCRRHODOPSN"/>
</dbReference>
<dbReference type="Proteomes" id="UP000549394">
    <property type="component" value="Unassembled WGS sequence"/>
</dbReference>
<dbReference type="InterPro" id="IPR000276">
    <property type="entry name" value="GPCR_Rhodpsn"/>
</dbReference>
<keyword evidence="3 9" id="KW-1133">Transmembrane helix</keyword>
<dbReference type="PANTHER" id="PTHR24243:SF230">
    <property type="entry name" value="G-PROTEIN COUPLED RECEPTORS FAMILY 1 PROFILE DOMAIN-CONTAINING PROTEIN"/>
    <property type="match status" value="1"/>
</dbReference>
<dbReference type="AlphaFoldDB" id="A0A7I8W988"/>
<dbReference type="PANTHER" id="PTHR24243">
    <property type="entry name" value="G-PROTEIN COUPLED RECEPTOR"/>
    <property type="match status" value="1"/>
</dbReference>
<dbReference type="GO" id="GO:0004930">
    <property type="term" value="F:G protein-coupled receptor activity"/>
    <property type="evidence" value="ECO:0007669"/>
    <property type="project" value="UniProtKB-KW"/>
</dbReference>
<evidence type="ECO:0000256" key="8">
    <source>
        <dbReference type="SAM" id="MobiDB-lite"/>
    </source>
</evidence>
<feature type="transmembrane region" description="Helical" evidence="9">
    <location>
        <begin position="125"/>
        <end position="144"/>
    </location>
</feature>
<feature type="transmembrane region" description="Helical" evidence="9">
    <location>
        <begin position="292"/>
        <end position="313"/>
    </location>
</feature>
<evidence type="ECO:0000313" key="12">
    <source>
        <dbReference type="Proteomes" id="UP000549394"/>
    </source>
</evidence>
<feature type="transmembrane region" description="Helical" evidence="9">
    <location>
        <begin position="73"/>
        <end position="94"/>
    </location>
</feature>
<evidence type="ECO:0000256" key="7">
    <source>
        <dbReference type="ARBA" id="ARBA00023224"/>
    </source>
</evidence>
<dbReference type="PROSITE" id="PS50262">
    <property type="entry name" value="G_PROTEIN_RECEP_F1_2"/>
    <property type="match status" value="1"/>
</dbReference>
<evidence type="ECO:0000256" key="6">
    <source>
        <dbReference type="ARBA" id="ARBA00023170"/>
    </source>
</evidence>